<reference evidence="5" key="1">
    <citation type="submission" date="2019-03" db="EMBL/GenBank/DDBJ databases">
        <title>Whole genome analysis of nitrate-reducing bacteria Marinobacter hydrocarbonoclasticus YB03.</title>
        <authorList>
            <person name="Azam A.H."/>
            <person name="Yuk S.R."/>
            <person name="Kamarisima K."/>
            <person name="Miyanaga K."/>
            <person name="Tanji Y."/>
        </authorList>
    </citation>
    <scope>NUCLEOTIDE SEQUENCE</scope>
    <source>
        <strain evidence="5">YB03</strain>
    </source>
</reference>
<evidence type="ECO:0000256" key="3">
    <source>
        <dbReference type="ARBA" id="ARBA00022729"/>
    </source>
</evidence>
<dbReference type="EMBL" id="AP019537">
    <property type="protein sequence ID" value="BBJ06038.1"/>
    <property type="molecule type" value="Genomic_DNA"/>
</dbReference>
<dbReference type="GO" id="GO:0030246">
    <property type="term" value="F:carbohydrate binding"/>
    <property type="evidence" value="ECO:0007669"/>
    <property type="project" value="UniProtKB-ARBA"/>
</dbReference>
<evidence type="ECO:0000259" key="4">
    <source>
        <dbReference type="Pfam" id="PF13407"/>
    </source>
</evidence>
<dbReference type="SUPFAM" id="SSF53822">
    <property type="entry name" value="Periplasmic binding protein-like I"/>
    <property type="match status" value="1"/>
</dbReference>
<sequence length="400" mass="44569">MFVILNDQKRQWLGNYMALRAVLLISLIVCSFMRVADAGTRPSVAFLSPDDSRFWQMVAGFMEQVAVDLDVDLEVQFDTDRHRFSYLRMAQQIVTAEEKPDYLIIMCKELVTTQILEQAHGQGVKVFSFNTDVPEATRAAVGMPRETLDSWIGHVVPDNVEAGRTLARLLERRAVERGLVEAGEPVPMVALTGTQDSSAARDRNQGLLNATSIGNGQLLQLVLAEWSEQQASEKMSVLFRRYPQTTAIWNASDGMALGAIEAARNAGRTPGEDVIVGGVDWEPRALAAIHRGDLMVSLGRHFMGGGLVLLLIHDYHHGYDFAEGRRSAALRYQFEPATADNVHLVERMLAPENWKALDFRQFSRALNPQLREQDFSAEQLMDQFSSGLIQLGGGNQLVRQ</sequence>
<evidence type="ECO:0000313" key="5">
    <source>
        <dbReference type="EMBL" id="BBJ06038.1"/>
    </source>
</evidence>
<feature type="domain" description="Periplasmic binding protein" evidence="4">
    <location>
        <begin position="50"/>
        <end position="295"/>
    </location>
</feature>
<evidence type="ECO:0000256" key="1">
    <source>
        <dbReference type="ARBA" id="ARBA00004196"/>
    </source>
</evidence>
<dbReference type="AlphaFoldDB" id="A0A455WKC0"/>
<dbReference type="PANTHER" id="PTHR46847:SF2">
    <property type="entry name" value="ABC TRANSPORTER SUGAR-BINDING PROTEIN"/>
    <property type="match status" value="1"/>
</dbReference>
<dbReference type="PANTHER" id="PTHR46847">
    <property type="entry name" value="D-ALLOSE-BINDING PERIPLASMIC PROTEIN-RELATED"/>
    <property type="match status" value="1"/>
</dbReference>
<gene>
    <name evidence="5" type="ORF">YBY_38870</name>
</gene>
<organism evidence="5">
    <name type="scientific">Marinobacter nauticus</name>
    <name type="common">Marinobacter hydrocarbonoclasticus</name>
    <name type="synonym">Marinobacter aquaeolei</name>
    <dbReference type="NCBI Taxonomy" id="2743"/>
    <lineage>
        <taxon>Bacteria</taxon>
        <taxon>Pseudomonadati</taxon>
        <taxon>Pseudomonadota</taxon>
        <taxon>Gammaproteobacteria</taxon>
        <taxon>Pseudomonadales</taxon>
        <taxon>Marinobacteraceae</taxon>
        <taxon>Marinobacter</taxon>
    </lineage>
</organism>
<dbReference type="Gene3D" id="3.40.50.2300">
    <property type="match status" value="2"/>
</dbReference>
<dbReference type="Pfam" id="PF13407">
    <property type="entry name" value="Peripla_BP_4"/>
    <property type="match status" value="1"/>
</dbReference>
<dbReference type="GO" id="GO:0055085">
    <property type="term" value="P:transmembrane transport"/>
    <property type="evidence" value="ECO:0007669"/>
    <property type="project" value="UniProtKB-ARBA"/>
</dbReference>
<accession>A0A455WKC0</accession>
<dbReference type="CDD" id="cd06324">
    <property type="entry name" value="PBP1_ABC_sugar_binding-like"/>
    <property type="match status" value="1"/>
</dbReference>
<dbReference type="InterPro" id="IPR028082">
    <property type="entry name" value="Peripla_BP_I"/>
</dbReference>
<dbReference type="InterPro" id="IPR025997">
    <property type="entry name" value="SBP_2_dom"/>
</dbReference>
<protein>
    <submittedName>
        <fullName evidence="5">Sugar ABC transporter substrate-binding protein</fullName>
    </submittedName>
</protein>
<name>A0A455WKC0_MARNT</name>
<evidence type="ECO:0000256" key="2">
    <source>
        <dbReference type="ARBA" id="ARBA00007639"/>
    </source>
</evidence>
<comment type="similarity">
    <text evidence="2">Belongs to the bacterial solute-binding protein 2 family.</text>
</comment>
<proteinExistence type="inferred from homology"/>
<comment type="subcellular location">
    <subcellularLocation>
        <location evidence="1">Cell envelope</location>
    </subcellularLocation>
</comment>
<keyword evidence="3" id="KW-0732">Signal</keyword>
<dbReference type="GO" id="GO:0030313">
    <property type="term" value="C:cell envelope"/>
    <property type="evidence" value="ECO:0007669"/>
    <property type="project" value="UniProtKB-SubCell"/>
</dbReference>